<evidence type="ECO:0000259" key="2">
    <source>
        <dbReference type="Pfam" id="PF07859"/>
    </source>
</evidence>
<accession>A0A8H4X7G5</accession>
<evidence type="ECO:0000313" key="3">
    <source>
        <dbReference type="EMBL" id="KAF4964817.1"/>
    </source>
</evidence>
<dbReference type="SUPFAM" id="SSF53474">
    <property type="entry name" value="alpha/beta-Hydrolases"/>
    <property type="match status" value="1"/>
</dbReference>
<gene>
    <name evidence="3" type="ORF">FZEAL_10836</name>
</gene>
<dbReference type="InterPro" id="IPR013094">
    <property type="entry name" value="AB_hydrolase_3"/>
</dbReference>
<dbReference type="Pfam" id="PF07859">
    <property type="entry name" value="Abhydrolase_3"/>
    <property type="match status" value="1"/>
</dbReference>
<dbReference type="PANTHER" id="PTHR48081">
    <property type="entry name" value="AB HYDROLASE SUPERFAMILY PROTEIN C4A8.06C"/>
    <property type="match status" value="1"/>
</dbReference>
<dbReference type="PANTHER" id="PTHR48081:SF8">
    <property type="entry name" value="ALPHA_BETA HYDROLASE FOLD-3 DOMAIN-CONTAINING PROTEIN-RELATED"/>
    <property type="match status" value="1"/>
</dbReference>
<dbReference type="OrthoDB" id="408631at2759"/>
<dbReference type="GO" id="GO:0016787">
    <property type="term" value="F:hydrolase activity"/>
    <property type="evidence" value="ECO:0007669"/>
    <property type="project" value="UniProtKB-KW"/>
</dbReference>
<comment type="caution">
    <text evidence="3">The sequence shown here is derived from an EMBL/GenBank/DDBJ whole genome shotgun (WGS) entry which is preliminary data.</text>
</comment>
<evidence type="ECO:0000256" key="1">
    <source>
        <dbReference type="ARBA" id="ARBA00022801"/>
    </source>
</evidence>
<dbReference type="EMBL" id="JABEYC010001469">
    <property type="protein sequence ID" value="KAF4964817.1"/>
    <property type="molecule type" value="Genomic_DNA"/>
</dbReference>
<keyword evidence="1" id="KW-0378">Hydrolase</keyword>
<dbReference type="InterPro" id="IPR050300">
    <property type="entry name" value="GDXG_lipolytic_enzyme"/>
</dbReference>
<reference evidence="3" key="2">
    <citation type="submission" date="2020-05" db="EMBL/GenBank/DDBJ databases">
        <authorList>
            <person name="Kim H.-S."/>
            <person name="Proctor R.H."/>
            <person name="Brown D.W."/>
        </authorList>
    </citation>
    <scope>NUCLEOTIDE SEQUENCE</scope>
    <source>
        <strain evidence="3">NRRL 22465</strain>
    </source>
</reference>
<name>A0A8H4X7G5_9HYPO</name>
<feature type="domain" description="Alpha/beta hydrolase fold-3" evidence="2">
    <location>
        <begin position="112"/>
        <end position="315"/>
    </location>
</feature>
<organism evidence="3 4">
    <name type="scientific">Fusarium zealandicum</name>
    <dbReference type="NCBI Taxonomy" id="1053134"/>
    <lineage>
        <taxon>Eukaryota</taxon>
        <taxon>Fungi</taxon>
        <taxon>Dikarya</taxon>
        <taxon>Ascomycota</taxon>
        <taxon>Pezizomycotina</taxon>
        <taxon>Sordariomycetes</taxon>
        <taxon>Hypocreomycetidae</taxon>
        <taxon>Hypocreales</taxon>
        <taxon>Nectriaceae</taxon>
        <taxon>Fusarium</taxon>
        <taxon>Fusarium staphyleae species complex</taxon>
    </lineage>
</organism>
<dbReference type="Proteomes" id="UP000635477">
    <property type="component" value="Unassembled WGS sequence"/>
</dbReference>
<evidence type="ECO:0000313" key="4">
    <source>
        <dbReference type="Proteomes" id="UP000635477"/>
    </source>
</evidence>
<dbReference type="Gene3D" id="3.40.50.1820">
    <property type="entry name" value="alpha/beta hydrolase"/>
    <property type="match status" value="1"/>
</dbReference>
<proteinExistence type="predicted"/>
<dbReference type="InterPro" id="IPR029058">
    <property type="entry name" value="AB_hydrolase_fold"/>
</dbReference>
<sequence>MQYKLRPEYVDLDVDFKPLPKHGHLSQKHPAFLASEAAINAAFQSLYDAPDHPALRKLAGTADAAIPPGGPDRDRDIITQLLCFPARDGSMIELKVYKSPRVVQDATLMYRIHGGGWTVGHHEIDGAENVHAAANTNIVVVSVDYRLAPEHPFPQPLHDCYDGLVWCKENAKSLGVDPEKIILGGGSAGASLAAVLALEAREHGITGIIAQVLHFPAVCHPKFFPREIYEFGSYVQNSDNGILSTLMMESAWDWHTPHAESDYRHSPLLAESLQNLPPACFDVLRDDAFAYSEALEAAGVEVEVYSYSGLPHFFHTMLMDIPETSSFYHKFNAFLEKYSGNKTSVV</sequence>
<dbReference type="AlphaFoldDB" id="A0A8H4X7G5"/>
<protein>
    <recommendedName>
        <fullName evidence="2">Alpha/beta hydrolase fold-3 domain-containing protein</fullName>
    </recommendedName>
</protein>
<keyword evidence="4" id="KW-1185">Reference proteome</keyword>
<reference evidence="3" key="1">
    <citation type="journal article" date="2020" name="BMC Genomics">
        <title>Correction to: Identification and distribution of gene clusters required for synthesis of sphingolipid metabolism inhibitors in diverse species of the filamentous fungus Fusarium.</title>
        <authorList>
            <person name="Kim H.S."/>
            <person name="Lohmar J.M."/>
            <person name="Busman M."/>
            <person name="Brown D.W."/>
            <person name="Naumann T.A."/>
            <person name="Divon H.H."/>
            <person name="Lysoe E."/>
            <person name="Uhlig S."/>
            <person name="Proctor R.H."/>
        </authorList>
    </citation>
    <scope>NUCLEOTIDE SEQUENCE</scope>
    <source>
        <strain evidence="3">NRRL 22465</strain>
    </source>
</reference>